<evidence type="ECO:0000313" key="4">
    <source>
        <dbReference type="Proteomes" id="UP000472372"/>
    </source>
</evidence>
<protein>
    <submittedName>
        <fullName evidence="3">Uncharacterized protein</fullName>
    </submittedName>
</protein>
<feature type="compositionally biased region" description="Polar residues" evidence="1">
    <location>
        <begin position="75"/>
        <end position="89"/>
    </location>
</feature>
<evidence type="ECO:0000313" key="3">
    <source>
        <dbReference type="EMBL" id="CAE7199935.1"/>
    </source>
</evidence>
<accession>A0A6S6WAJ1</accession>
<evidence type="ECO:0000256" key="2">
    <source>
        <dbReference type="SAM" id="SignalP"/>
    </source>
</evidence>
<feature type="region of interest" description="Disordered" evidence="1">
    <location>
        <begin position="65"/>
        <end position="89"/>
    </location>
</feature>
<name>A0A6S6WAJ1_9PLEO</name>
<feature type="compositionally biased region" description="Low complexity" evidence="1">
    <location>
        <begin position="65"/>
        <end position="74"/>
    </location>
</feature>
<sequence>MRSFGPILLALATSSTTKAIALPATDSQPAIPELPEGFFAGYNNPDGTSTLQFIDSNSNITFTPTSAPTSSTASGLQARQGTGGDTPTWSCWPGTLDRNGVDQGIRKLRERLQSSPIGIGQWSDWPPYFGYNNNGAYVYVCENTGYSWNSYGYTREDLDHQSYWMDQKCGADLNITLSDCTDNENKFTFTMRVQAPYIILAWGQMGSGPSHLRIKKASYKISARLFIFNSRGEEKD</sequence>
<organism evidence="3 4">
    <name type="scientific">Pyrenophora teres f. teres</name>
    <dbReference type="NCBI Taxonomy" id="97479"/>
    <lineage>
        <taxon>Eukaryota</taxon>
        <taxon>Fungi</taxon>
        <taxon>Dikarya</taxon>
        <taxon>Ascomycota</taxon>
        <taxon>Pezizomycotina</taxon>
        <taxon>Dothideomycetes</taxon>
        <taxon>Pleosporomycetidae</taxon>
        <taxon>Pleosporales</taxon>
        <taxon>Pleosporineae</taxon>
        <taxon>Pleosporaceae</taxon>
        <taxon>Pyrenophora</taxon>
    </lineage>
</organism>
<reference evidence="3" key="1">
    <citation type="submission" date="2021-02" db="EMBL/GenBank/DDBJ databases">
        <authorList>
            <person name="Syme A R."/>
            <person name="Syme A R."/>
            <person name="Moolhuijzen P."/>
        </authorList>
    </citation>
    <scope>NUCLEOTIDE SEQUENCE</scope>
    <source>
        <strain evidence="3">W1-1</strain>
    </source>
</reference>
<feature type="chain" id="PRO_5043456317" evidence="2">
    <location>
        <begin position="20"/>
        <end position="236"/>
    </location>
</feature>
<keyword evidence="2" id="KW-0732">Signal</keyword>
<gene>
    <name evidence="3" type="ORF">PTTW11_08559</name>
</gene>
<dbReference type="Proteomes" id="UP000472372">
    <property type="component" value="Chromosome 8"/>
</dbReference>
<dbReference type="EMBL" id="HG992984">
    <property type="protein sequence ID" value="CAE7199935.1"/>
    <property type="molecule type" value="Genomic_DNA"/>
</dbReference>
<dbReference type="AlphaFoldDB" id="A0A6S6WAJ1"/>
<evidence type="ECO:0000256" key="1">
    <source>
        <dbReference type="SAM" id="MobiDB-lite"/>
    </source>
</evidence>
<feature type="signal peptide" evidence="2">
    <location>
        <begin position="1"/>
        <end position="19"/>
    </location>
</feature>
<proteinExistence type="predicted"/>